<evidence type="ECO:0000256" key="5">
    <source>
        <dbReference type="ARBA" id="ARBA00022989"/>
    </source>
</evidence>
<dbReference type="Pfam" id="PF13632">
    <property type="entry name" value="Glyco_trans_2_3"/>
    <property type="match status" value="1"/>
</dbReference>
<proteinExistence type="predicted"/>
<evidence type="ECO:0000313" key="11">
    <source>
        <dbReference type="Proteomes" id="UP000042958"/>
    </source>
</evidence>
<keyword evidence="6 8" id="KW-0472">Membrane</keyword>
<evidence type="ECO:0000256" key="7">
    <source>
        <dbReference type="SAM" id="MobiDB-lite"/>
    </source>
</evidence>
<feature type="transmembrane region" description="Helical" evidence="8">
    <location>
        <begin position="500"/>
        <end position="521"/>
    </location>
</feature>
<name>A0A0F7VAB7_PENBI</name>
<dbReference type="PANTHER" id="PTHR43867">
    <property type="entry name" value="CELLULOSE SYNTHASE CATALYTIC SUBUNIT A [UDP-FORMING]"/>
    <property type="match status" value="1"/>
</dbReference>
<accession>A0A0F7VAB7</accession>
<dbReference type="Proteomes" id="UP000042958">
    <property type="component" value="Unassembled WGS sequence"/>
</dbReference>
<feature type="transmembrane region" description="Helical" evidence="8">
    <location>
        <begin position="406"/>
        <end position="425"/>
    </location>
</feature>
<evidence type="ECO:0000256" key="2">
    <source>
        <dbReference type="ARBA" id="ARBA00022676"/>
    </source>
</evidence>
<evidence type="ECO:0000256" key="3">
    <source>
        <dbReference type="ARBA" id="ARBA00022679"/>
    </source>
</evidence>
<dbReference type="InterPro" id="IPR029044">
    <property type="entry name" value="Nucleotide-diphossugar_trans"/>
</dbReference>
<keyword evidence="3" id="KW-0808">Transferase</keyword>
<feature type="transmembrane region" description="Helical" evidence="8">
    <location>
        <begin position="36"/>
        <end position="60"/>
    </location>
</feature>
<feature type="region of interest" description="Disordered" evidence="7">
    <location>
        <begin position="567"/>
        <end position="596"/>
    </location>
</feature>
<dbReference type="EMBL" id="CDHK01000003">
    <property type="protein sequence ID" value="CEO58809.1"/>
    <property type="molecule type" value="Genomic_DNA"/>
</dbReference>
<feature type="transmembrane region" description="Helical" evidence="8">
    <location>
        <begin position="369"/>
        <end position="394"/>
    </location>
</feature>
<dbReference type="PANTHER" id="PTHR43867:SF7">
    <property type="entry name" value="CELLULOSE SYNTHASE (EUROFUNG)"/>
    <property type="match status" value="1"/>
</dbReference>
<dbReference type="GO" id="GO:0016020">
    <property type="term" value="C:membrane"/>
    <property type="evidence" value="ECO:0007669"/>
    <property type="project" value="UniProtKB-SubCell"/>
</dbReference>
<evidence type="ECO:0000256" key="4">
    <source>
        <dbReference type="ARBA" id="ARBA00022692"/>
    </source>
</evidence>
<dbReference type="GO" id="GO:0016757">
    <property type="term" value="F:glycosyltransferase activity"/>
    <property type="evidence" value="ECO:0007669"/>
    <property type="project" value="UniProtKB-KW"/>
</dbReference>
<dbReference type="InterPro" id="IPR001173">
    <property type="entry name" value="Glyco_trans_2-like"/>
</dbReference>
<gene>
    <name evidence="10" type="ORF">PMG11_03511</name>
</gene>
<evidence type="ECO:0000256" key="6">
    <source>
        <dbReference type="ARBA" id="ARBA00023136"/>
    </source>
</evidence>
<dbReference type="AlphaFoldDB" id="A0A0F7VAB7"/>
<dbReference type="SUPFAM" id="SSF53448">
    <property type="entry name" value="Nucleotide-diphospho-sugar transferases"/>
    <property type="match status" value="1"/>
</dbReference>
<keyword evidence="2" id="KW-0328">Glycosyltransferase</keyword>
<dbReference type="Gene3D" id="3.90.550.10">
    <property type="entry name" value="Spore Coat Polysaccharide Biosynthesis Protein SpsA, Chain A"/>
    <property type="match status" value="1"/>
</dbReference>
<keyword evidence="5 8" id="KW-1133">Transmembrane helix</keyword>
<sequence>MRWSGRPQTMAADQIYDIRELPEDPQIRSGRRYRSYLSYVAQSAIWIGNIYIALRLLAILLSPQTWQVWMMFLVEAVFIHLSRKDQHLVIAASKAKESGPRKKLRVHGTKGLPDVDVLLPCCGEDVGVIMATVRAACALDYPPSCFRVRVLDDGGSAALKAAVSALQSQWSHVSYHSRGRQSGMVFAKSGNLNYALTTLQNETPPEFCAILDADSVPCPHFLRATLPHLLQSPDAALVSTRQYFSNLPNGDPLSQTRSHFYTCQNAALDVLGLAIDAGSGAVFRRSAIVQVGLYPTFSFSEDWQLSQILHGNGWRTFQVQEPLQFGLVPDSLTGHCAQRNRWNIGHAQQIPAMLSSDYKHYTKSLRWSVIWDGFGIVAGEVECFFGFLAIPLLLLSGQLIPTTYPALVKAQIFMAICQVSVMWIYEYLQAALNNFQSAPFAHLENKWLAGPNILAILRFYLVSAKPKGSSFVTGSVLNSWNQHALSACRRMYLDLWKNGVFYNLSLLLATAWAAYLAITSLMAGQECTITSLLTSVAFPPLLHICYLTLTFNWVPVAYILNPPHYPNRSSQSKTENGKPASNVETKREATSESRWPAVGKVGKEILHLGTRLEIQERPEL</sequence>
<organism evidence="10 11">
    <name type="scientific">Penicillium brasilianum</name>
    <dbReference type="NCBI Taxonomy" id="104259"/>
    <lineage>
        <taxon>Eukaryota</taxon>
        <taxon>Fungi</taxon>
        <taxon>Dikarya</taxon>
        <taxon>Ascomycota</taxon>
        <taxon>Pezizomycotina</taxon>
        <taxon>Eurotiomycetes</taxon>
        <taxon>Eurotiomycetidae</taxon>
        <taxon>Eurotiales</taxon>
        <taxon>Aspergillaceae</taxon>
        <taxon>Penicillium</taxon>
    </lineage>
</organism>
<keyword evidence="11" id="KW-1185">Reference proteome</keyword>
<protein>
    <recommendedName>
        <fullName evidence="9">Glycosyltransferase 2-like domain-containing protein</fullName>
    </recommendedName>
</protein>
<reference evidence="11" key="1">
    <citation type="journal article" date="2015" name="Genome Announc.">
        <title>Draft genome sequence of the fungus Penicillium brasilianum MG11.</title>
        <authorList>
            <person name="Horn F."/>
            <person name="Linde J."/>
            <person name="Mattern D.J."/>
            <person name="Walther G."/>
            <person name="Guthke R."/>
            <person name="Brakhage A.A."/>
            <person name="Valiante V."/>
        </authorList>
    </citation>
    <scope>NUCLEOTIDE SEQUENCE [LARGE SCALE GENOMIC DNA]</scope>
    <source>
        <strain evidence="11">MG11</strain>
    </source>
</reference>
<evidence type="ECO:0000259" key="9">
    <source>
        <dbReference type="Pfam" id="PF13632"/>
    </source>
</evidence>
<dbReference type="CDD" id="cd06421">
    <property type="entry name" value="CESA_CelA_like"/>
    <property type="match status" value="1"/>
</dbReference>
<evidence type="ECO:0000313" key="10">
    <source>
        <dbReference type="EMBL" id="CEO58809.1"/>
    </source>
</evidence>
<dbReference type="InterPro" id="IPR050321">
    <property type="entry name" value="Glycosyltr_2/OpgH_subfam"/>
</dbReference>
<feature type="transmembrane region" description="Helical" evidence="8">
    <location>
        <begin position="66"/>
        <end position="82"/>
    </location>
</feature>
<dbReference type="OrthoDB" id="72851at2759"/>
<evidence type="ECO:0000256" key="8">
    <source>
        <dbReference type="SAM" id="Phobius"/>
    </source>
</evidence>
<feature type="domain" description="Glycosyltransferase 2-like" evidence="9">
    <location>
        <begin position="209"/>
        <end position="388"/>
    </location>
</feature>
<dbReference type="STRING" id="104259.A0A0F7VAB7"/>
<feature type="transmembrane region" description="Helical" evidence="8">
    <location>
        <begin position="541"/>
        <end position="560"/>
    </location>
</feature>
<comment type="subcellular location">
    <subcellularLocation>
        <location evidence="1">Membrane</location>
        <topology evidence="1">Multi-pass membrane protein</topology>
    </subcellularLocation>
</comment>
<keyword evidence="4 8" id="KW-0812">Transmembrane</keyword>
<evidence type="ECO:0000256" key="1">
    <source>
        <dbReference type="ARBA" id="ARBA00004141"/>
    </source>
</evidence>